<keyword evidence="3 8" id="KW-0812">Transmembrane</keyword>
<dbReference type="EMBL" id="VTPC01061189">
    <property type="protein sequence ID" value="KAF2889885.1"/>
    <property type="molecule type" value="Genomic_DNA"/>
</dbReference>
<evidence type="ECO:0000256" key="1">
    <source>
        <dbReference type="ARBA" id="ARBA00004651"/>
    </source>
</evidence>
<evidence type="ECO:0000256" key="6">
    <source>
        <dbReference type="ARBA" id="ARBA00023170"/>
    </source>
</evidence>
<keyword evidence="5 8" id="KW-0472">Membrane</keyword>
<protein>
    <recommendedName>
        <fullName evidence="11">Gustatory receptor</fullName>
    </recommendedName>
</protein>
<organism evidence="9 10">
    <name type="scientific">Ignelater luminosus</name>
    <name type="common">Cucubano</name>
    <name type="synonym">Pyrophorus luminosus</name>
    <dbReference type="NCBI Taxonomy" id="2038154"/>
    <lineage>
        <taxon>Eukaryota</taxon>
        <taxon>Metazoa</taxon>
        <taxon>Ecdysozoa</taxon>
        <taxon>Arthropoda</taxon>
        <taxon>Hexapoda</taxon>
        <taxon>Insecta</taxon>
        <taxon>Pterygota</taxon>
        <taxon>Neoptera</taxon>
        <taxon>Endopterygota</taxon>
        <taxon>Coleoptera</taxon>
        <taxon>Polyphaga</taxon>
        <taxon>Elateriformia</taxon>
        <taxon>Elateroidea</taxon>
        <taxon>Elateridae</taxon>
        <taxon>Agrypninae</taxon>
        <taxon>Pyrophorini</taxon>
        <taxon>Ignelater</taxon>
    </lineage>
</organism>
<keyword evidence="10" id="KW-1185">Reference proteome</keyword>
<dbReference type="GO" id="GO:0007165">
    <property type="term" value="P:signal transduction"/>
    <property type="evidence" value="ECO:0007669"/>
    <property type="project" value="UniProtKB-KW"/>
</dbReference>
<keyword evidence="7" id="KW-0807">Transducer</keyword>
<dbReference type="GO" id="GO:0050909">
    <property type="term" value="P:sensory perception of taste"/>
    <property type="evidence" value="ECO:0007669"/>
    <property type="project" value="InterPro"/>
</dbReference>
<keyword evidence="6" id="KW-0675">Receptor</keyword>
<accession>A0A8K0CUQ7</accession>
<sequence>MECQFSFTVFLIYQRLQIINNLLNETSSKVNVQTRKEYSKLTFMKDVQIVKTKQLPASVILKKIETLMQVHDSIVDAASDLNDIYSFQILICLSVMFIKTVFAVFFSYFELLVLGKTEFFLNWFFWIVIDWNEILLITVTCHLATGQSQQTGIEVHKMLMNSQDSTVRDKLMVFSQQIFHRPIDFTACGLFSINAELIFTILGSATTYLLIMLQFQEGNEANCIIANSTVQ</sequence>
<evidence type="ECO:0000256" key="8">
    <source>
        <dbReference type="SAM" id="Phobius"/>
    </source>
</evidence>
<evidence type="ECO:0008006" key="11">
    <source>
        <dbReference type="Google" id="ProtNLM"/>
    </source>
</evidence>
<dbReference type="OrthoDB" id="6769401at2759"/>
<dbReference type="GO" id="GO:0005886">
    <property type="term" value="C:plasma membrane"/>
    <property type="evidence" value="ECO:0007669"/>
    <property type="project" value="UniProtKB-SubCell"/>
</dbReference>
<dbReference type="InterPro" id="IPR013604">
    <property type="entry name" value="7TM_chemorcpt"/>
</dbReference>
<dbReference type="Pfam" id="PF08395">
    <property type="entry name" value="7tm_7"/>
    <property type="match status" value="1"/>
</dbReference>
<dbReference type="GO" id="GO:0030425">
    <property type="term" value="C:dendrite"/>
    <property type="evidence" value="ECO:0007669"/>
    <property type="project" value="TreeGrafter"/>
</dbReference>
<evidence type="ECO:0000256" key="3">
    <source>
        <dbReference type="ARBA" id="ARBA00022692"/>
    </source>
</evidence>
<comment type="caution">
    <text evidence="9">The sequence shown here is derived from an EMBL/GenBank/DDBJ whole genome shotgun (WGS) entry which is preliminary data.</text>
</comment>
<proteinExistence type="predicted"/>
<evidence type="ECO:0000313" key="9">
    <source>
        <dbReference type="EMBL" id="KAF2889885.1"/>
    </source>
</evidence>
<evidence type="ECO:0000313" key="10">
    <source>
        <dbReference type="Proteomes" id="UP000801492"/>
    </source>
</evidence>
<dbReference type="GO" id="GO:0007635">
    <property type="term" value="P:chemosensory behavior"/>
    <property type="evidence" value="ECO:0007669"/>
    <property type="project" value="TreeGrafter"/>
</dbReference>
<dbReference type="GO" id="GO:0030424">
    <property type="term" value="C:axon"/>
    <property type="evidence" value="ECO:0007669"/>
    <property type="project" value="TreeGrafter"/>
</dbReference>
<dbReference type="PANTHER" id="PTHR21143">
    <property type="entry name" value="INVERTEBRATE GUSTATORY RECEPTOR"/>
    <property type="match status" value="1"/>
</dbReference>
<evidence type="ECO:0000256" key="7">
    <source>
        <dbReference type="ARBA" id="ARBA00023224"/>
    </source>
</evidence>
<keyword evidence="4 8" id="KW-1133">Transmembrane helix</keyword>
<keyword evidence="2" id="KW-1003">Cell membrane</keyword>
<feature type="transmembrane region" description="Helical" evidence="8">
    <location>
        <begin position="89"/>
        <end position="111"/>
    </location>
</feature>
<gene>
    <name evidence="9" type="ORF">ILUMI_16288</name>
</gene>
<dbReference type="PANTHER" id="PTHR21143:SF133">
    <property type="entry name" value="GUSTATORY AND PHEROMONE RECEPTOR 32A-RELATED"/>
    <property type="match status" value="1"/>
</dbReference>
<dbReference type="AlphaFoldDB" id="A0A8K0CUQ7"/>
<reference evidence="9" key="1">
    <citation type="submission" date="2019-08" db="EMBL/GenBank/DDBJ databases">
        <title>The genome of the North American firefly Photinus pyralis.</title>
        <authorList>
            <consortium name="Photinus pyralis genome working group"/>
            <person name="Fallon T.R."/>
            <person name="Sander Lower S.E."/>
            <person name="Weng J.-K."/>
        </authorList>
    </citation>
    <scope>NUCLEOTIDE SEQUENCE</scope>
    <source>
        <strain evidence="9">TRF0915ILg1</strain>
        <tissue evidence="9">Whole body</tissue>
    </source>
</reference>
<dbReference type="GO" id="GO:0043025">
    <property type="term" value="C:neuronal cell body"/>
    <property type="evidence" value="ECO:0007669"/>
    <property type="project" value="TreeGrafter"/>
</dbReference>
<evidence type="ECO:0000256" key="5">
    <source>
        <dbReference type="ARBA" id="ARBA00023136"/>
    </source>
</evidence>
<feature type="transmembrane region" description="Helical" evidence="8">
    <location>
        <begin position="123"/>
        <end position="144"/>
    </location>
</feature>
<dbReference type="Proteomes" id="UP000801492">
    <property type="component" value="Unassembled WGS sequence"/>
</dbReference>
<name>A0A8K0CUQ7_IGNLU</name>
<evidence type="ECO:0000256" key="2">
    <source>
        <dbReference type="ARBA" id="ARBA00022475"/>
    </source>
</evidence>
<evidence type="ECO:0000256" key="4">
    <source>
        <dbReference type="ARBA" id="ARBA00022989"/>
    </source>
</evidence>
<dbReference type="GO" id="GO:0008049">
    <property type="term" value="P:male courtship behavior"/>
    <property type="evidence" value="ECO:0007669"/>
    <property type="project" value="TreeGrafter"/>
</dbReference>
<comment type="subcellular location">
    <subcellularLocation>
        <location evidence="1">Cell membrane</location>
        <topology evidence="1">Multi-pass membrane protein</topology>
    </subcellularLocation>
</comment>